<gene>
    <name evidence="2" type="ORF">CUN60_03590</name>
</gene>
<accession>A0A2I7N4L7</accession>
<protein>
    <recommendedName>
        <fullName evidence="1">GmrSD restriction endonucleases N-terminal domain-containing protein</fullName>
    </recommendedName>
</protein>
<name>A0A2I7N4L7_9NEIS</name>
<dbReference type="EMBL" id="CP024847">
    <property type="protein sequence ID" value="AUR51416.1"/>
    <property type="molecule type" value="Genomic_DNA"/>
</dbReference>
<dbReference type="Pfam" id="PF03235">
    <property type="entry name" value="GmrSD_N"/>
    <property type="match status" value="1"/>
</dbReference>
<evidence type="ECO:0000259" key="1">
    <source>
        <dbReference type="Pfam" id="PF03235"/>
    </source>
</evidence>
<organism evidence="2 3">
    <name type="scientific">Aquella oligotrophica</name>
    <dbReference type="NCBI Taxonomy" id="2067065"/>
    <lineage>
        <taxon>Bacteria</taxon>
        <taxon>Pseudomonadati</taxon>
        <taxon>Pseudomonadota</taxon>
        <taxon>Betaproteobacteria</taxon>
        <taxon>Neisseriales</taxon>
        <taxon>Neisseriaceae</taxon>
        <taxon>Aquella</taxon>
    </lineage>
</organism>
<dbReference type="PANTHER" id="PTHR39639:SF1">
    <property type="entry name" value="DUF262 DOMAIN-CONTAINING PROTEIN"/>
    <property type="match status" value="1"/>
</dbReference>
<sequence>MSQKQMELLTSQIEKERKIIKTDSYAISIGELIAMYKDNELELTPNYQRLFRWDNDHKTKFIESIIIGIPLPPIFVAQKKGATWNIVDGLQRVSTILQLSGDLKLKLPNGEEQPPLTFIKPEKLTAMEGLTWETLDDDTKRIIRRTKLDVKIIVVEDNYVAQYELFKRLNTGAVHLEPQEIRNCLIIMLNEEFYEKINELKDFEPFRNCIALQPKKYEIEYHMELILRYLILKHNNIDFARYNSYTLLSDFFDEEAKNLVLDGSLNLNLEIETFKRVFRLLDSLLQSSVFRKYNSDRCNIEGGFSTTLFDVITLGISSNLDKYEQLSPQLVIEKIRGITNDSQYNQNSDRGIKAITRIKSMIEFSKNYFTE</sequence>
<dbReference type="KEGG" id="nba:CUN60_03590"/>
<evidence type="ECO:0000313" key="3">
    <source>
        <dbReference type="Proteomes" id="UP000236655"/>
    </source>
</evidence>
<dbReference type="AlphaFoldDB" id="A0A2I7N4L7"/>
<dbReference type="Proteomes" id="UP000236655">
    <property type="component" value="Chromosome"/>
</dbReference>
<evidence type="ECO:0000313" key="2">
    <source>
        <dbReference type="EMBL" id="AUR51416.1"/>
    </source>
</evidence>
<dbReference type="REBASE" id="230137">
    <property type="entry name" value="Nba100970ORF3590P"/>
</dbReference>
<dbReference type="PANTHER" id="PTHR39639">
    <property type="entry name" value="CHROMOSOME 16, WHOLE GENOME SHOTGUN SEQUENCE"/>
    <property type="match status" value="1"/>
</dbReference>
<proteinExistence type="predicted"/>
<dbReference type="OrthoDB" id="9798761at2"/>
<keyword evidence="3" id="KW-1185">Reference proteome</keyword>
<feature type="domain" description="GmrSD restriction endonucleases N-terminal" evidence="1">
    <location>
        <begin position="31"/>
        <end position="186"/>
    </location>
</feature>
<dbReference type="RefSeq" id="WP_102950716.1">
    <property type="nucleotide sequence ID" value="NZ_CP024847.1"/>
</dbReference>
<dbReference type="InterPro" id="IPR004919">
    <property type="entry name" value="GmrSD_N"/>
</dbReference>
<reference evidence="3" key="1">
    <citation type="submission" date="2017-11" db="EMBL/GenBank/DDBJ databases">
        <authorList>
            <person name="Chan K.G."/>
            <person name="Lee L.S."/>
        </authorList>
    </citation>
    <scope>NUCLEOTIDE SEQUENCE [LARGE SCALE GENOMIC DNA]</scope>
    <source>
        <strain evidence="3">DSM 100970</strain>
    </source>
</reference>